<gene>
    <name evidence="2" type="ORF">CAMP_LOCUS14825</name>
</gene>
<evidence type="ECO:0000256" key="1">
    <source>
        <dbReference type="SAM" id="MobiDB-lite"/>
    </source>
</evidence>
<evidence type="ECO:0000313" key="2">
    <source>
        <dbReference type="EMBL" id="CAI5452188.1"/>
    </source>
</evidence>
<protein>
    <submittedName>
        <fullName evidence="2">Uncharacterized protein</fullName>
    </submittedName>
</protein>
<dbReference type="GO" id="GO:0032021">
    <property type="term" value="C:NELF complex"/>
    <property type="evidence" value="ECO:0007669"/>
    <property type="project" value="TreeGrafter"/>
</dbReference>
<accession>A0A9P1IZC5</accession>
<comment type="caution">
    <text evidence="2">The sequence shown here is derived from an EMBL/GenBank/DDBJ whole genome shotgun (WGS) entry which is preliminary data.</text>
</comment>
<feature type="region of interest" description="Disordered" evidence="1">
    <location>
        <begin position="282"/>
        <end position="308"/>
    </location>
</feature>
<dbReference type="AlphaFoldDB" id="A0A9P1IZC5"/>
<dbReference type="PANTHER" id="PTHR13503">
    <property type="entry name" value="NEGATIVE ELONGATION FACTOR COMPLEX MEMBER B"/>
    <property type="match status" value="1"/>
</dbReference>
<dbReference type="EMBL" id="CANHGI010000005">
    <property type="protein sequence ID" value="CAI5452188.1"/>
    <property type="molecule type" value="Genomic_DNA"/>
</dbReference>
<dbReference type="InterPro" id="IPR010405">
    <property type="entry name" value="COBRA1"/>
</dbReference>
<dbReference type="OrthoDB" id="5548359at2759"/>
<dbReference type="GO" id="GO:0034244">
    <property type="term" value="P:negative regulation of transcription elongation by RNA polymerase II"/>
    <property type="evidence" value="ECO:0007669"/>
    <property type="project" value="TreeGrafter"/>
</dbReference>
<keyword evidence="3" id="KW-1185">Reference proteome</keyword>
<dbReference type="Proteomes" id="UP001152747">
    <property type="component" value="Unassembled WGS sequence"/>
</dbReference>
<feature type="compositionally biased region" description="Pro residues" evidence="1">
    <location>
        <begin position="289"/>
        <end position="308"/>
    </location>
</feature>
<sequence>MDDIGRSNDISKLIDFSMIAADLHVVYFFATSLLRKLQLSHPQLPRYNQHIITICRFLMIAANVKRISVTRQKPTAESFDQNVIIQFLPMFSSLLAQDTIRVDILKREKKGAKIRGLCKTDSLSNPPSEEITQFLENNSTAALLWTIHCIGILPMTRDSVDLKGVLRYFSALPIAIKTLTTRGVWTHLLCHTLMVSSQFEPLLRQNQQFHQVIMEQIIHENLMEDDIMKYQILRLINQLGYIWGVPRCLQMMEVIQPGSENVCISSAHDSTRFRQNFQKVTDKLQPKTPLSPPKFPSFGSPPPFGSPR</sequence>
<dbReference type="PANTHER" id="PTHR13503:SF3">
    <property type="entry name" value="NEGATIVE ELONGATION FACTOR B"/>
    <property type="match status" value="1"/>
</dbReference>
<organism evidence="2 3">
    <name type="scientific">Caenorhabditis angaria</name>
    <dbReference type="NCBI Taxonomy" id="860376"/>
    <lineage>
        <taxon>Eukaryota</taxon>
        <taxon>Metazoa</taxon>
        <taxon>Ecdysozoa</taxon>
        <taxon>Nematoda</taxon>
        <taxon>Chromadorea</taxon>
        <taxon>Rhabditida</taxon>
        <taxon>Rhabditina</taxon>
        <taxon>Rhabditomorpha</taxon>
        <taxon>Rhabditoidea</taxon>
        <taxon>Rhabditidae</taxon>
        <taxon>Peloderinae</taxon>
        <taxon>Caenorhabditis</taxon>
    </lineage>
</organism>
<dbReference type="Pfam" id="PF06209">
    <property type="entry name" value="COBRA1"/>
    <property type="match status" value="1"/>
</dbReference>
<proteinExistence type="predicted"/>
<evidence type="ECO:0000313" key="3">
    <source>
        <dbReference type="Proteomes" id="UP001152747"/>
    </source>
</evidence>
<reference evidence="2" key="1">
    <citation type="submission" date="2022-11" db="EMBL/GenBank/DDBJ databases">
        <authorList>
            <person name="Kikuchi T."/>
        </authorList>
    </citation>
    <scope>NUCLEOTIDE SEQUENCE</scope>
    <source>
        <strain evidence="2">PS1010</strain>
    </source>
</reference>
<name>A0A9P1IZC5_9PELO</name>